<gene>
    <name evidence="5" type="ORF">ADEAN_000289200</name>
</gene>
<accession>A0A7G2C995</accession>
<evidence type="ECO:0000256" key="3">
    <source>
        <dbReference type="ARBA" id="ARBA00022840"/>
    </source>
</evidence>
<reference evidence="5 6" key="1">
    <citation type="submission" date="2020-08" db="EMBL/GenBank/DDBJ databases">
        <authorList>
            <person name="Newling K."/>
            <person name="Davey J."/>
            <person name="Forrester S."/>
        </authorList>
    </citation>
    <scope>NUCLEOTIDE SEQUENCE [LARGE SCALE GENOMIC DNA]</scope>
    <source>
        <strain evidence="6">Crithidia deanei Carvalho (ATCC PRA-265)</strain>
    </source>
</reference>
<organism evidence="5 6">
    <name type="scientific">Angomonas deanei</name>
    <dbReference type="NCBI Taxonomy" id="59799"/>
    <lineage>
        <taxon>Eukaryota</taxon>
        <taxon>Discoba</taxon>
        <taxon>Euglenozoa</taxon>
        <taxon>Kinetoplastea</taxon>
        <taxon>Metakinetoplastina</taxon>
        <taxon>Trypanosomatida</taxon>
        <taxon>Trypanosomatidae</taxon>
        <taxon>Strigomonadinae</taxon>
        <taxon>Angomonas</taxon>
    </lineage>
</organism>
<dbReference type="InterPro" id="IPR000594">
    <property type="entry name" value="ThiF_NAD_FAD-bd"/>
</dbReference>
<dbReference type="FunFam" id="3.40.50.720:FF:000033">
    <property type="entry name" value="Adenylyltransferase and sulfurtransferase MOCS3"/>
    <property type="match status" value="1"/>
</dbReference>
<dbReference type="GO" id="GO:0005737">
    <property type="term" value="C:cytoplasm"/>
    <property type="evidence" value="ECO:0007669"/>
    <property type="project" value="TreeGrafter"/>
</dbReference>
<dbReference type="GO" id="GO:0004792">
    <property type="term" value="F:thiosulfate-cyanide sulfurtransferase activity"/>
    <property type="evidence" value="ECO:0007669"/>
    <property type="project" value="TreeGrafter"/>
</dbReference>
<dbReference type="InterPro" id="IPR036873">
    <property type="entry name" value="Rhodanese-like_dom_sf"/>
</dbReference>
<feature type="domain" description="Rhodanese" evidence="4">
    <location>
        <begin position="318"/>
        <end position="434"/>
    </location>
</feature>
<sequence>MTESFLSEPPGLTSDDVGRFSRQIMCEGISAAGMIKIRNSKVVCVGLGGLGSTIALYLCAAGVGKMTFIDHDEVDVSNLHRQVIHSTEQVGVKKVDSAKEACLRIYPDACIETVEEMISLTNATRLFADCDVVVDGTDNVASRYIINDAAMLCKRPLVSGSAMRWEGQLSVYGYKEGPCYRCLFPVPPPAAAVGSCNDTGVVGPLPGMIGCLQALETLKIIADAGETLSGRLFVFDGRRFTSRVVKLRGRNPDCTACGASALSSETLPPREEYVPTCCAVGAAYSAGVLSASQRTSIEEFGKWYTNRHTLNTPDRVSLVVDVRARIQYSMAYLPDSVNLPLSELQRWRSEGEEICRFKFFHFLEEAIKSSEGTKHVTVFFICRRGVASTQATELLSKVIPTLPAEVTPHVTLDRIVNVDGGLNAYHSQVDAGFPYY</sequence>
<dbReference type="GO" id="GO:0042292">
    <property type="term" value="F:URM1 activating enzyme activity"/>
    <property type="evidence" value="ECO:0007669"/>
    <property type="project" value="TreeGrafter"/>
</dbReference>
<dbReference type="VEuPathDB" id="TriTrypDB:ADEAN_000289200"/>
<dbReference type="Proteomes" id="UP000515908">
    <property type="component" value="Chromosome 05"/>
</dbReference>
<dbReference type="Pfam" id="PF00899">
    <property type="entry name" value="ThiF"/>
    <property type="match status" value="1"/>
</dbReference>
<protein>
    <submittedName>
        <fullName evidence="5">ThiF family/Rhodanese-like domain containing protein, putative</fullName>
    </submittedName>
</protein>
<keyword evidence="1" id="KW-0808">Transferase</keyword>
<dbReference type="Gene3D" id="3.40.50.720">
    <property type="entry name" value="NAD(P)-binding Rossmann-like Domain"/>
    <property type="match status" value="1"/>
</dbReference>
<dbReference type="InterPro" id="IPR045886">
    <property type="entry name" value="ThiF/MoeB/HesA"/>
</dbReference>
<dbReference type="OrthoDB" id="10261062at2759"/>
<dbReference type="PANTHER" id="PTHR10953:SF102">
    <property type="entry name" value="ADENYLYLTRANSFERASE AND SULFURTRANSFERASE MOCS3"/>
    <property type="match status" value="1"/>
</dbReference>
<dbReference type="EMBL" id="LR877149">
    <property type="protein sequence ID" value="CAD2215437.1"/>
    <property type="molecule type" value="Genomic_DNA"/>
</dbReference>
<dbReference type="PROSITE" id="PS50206">
    <property type="entry name" value="RHODANESE_3"/>
    <property type="match status" value="1"/>
</dbReference>
<dbReference type="GO" id="GO:0016779">
    <property type="term" value="F:nucleotidyltransferase activity"/>
    <property type="evidence" value="ECO:0007669"/>
    <property type="project" value="TreeGrafter"/>
</dbReference>
<evidence type="ECO:0000256" key="2">
    <source>
        <dbReference type="ARBA" id="ARBA00022741"/>
    </source>
</evidence>
<dbReference type="Pfam" id="PF00581">
    <property type="entry name" value="Rhodanese"/>
    <property type="match status" value="1"/>
</dbReference>
<dbReference type="SMART" id="SM00450">
    <property type="entry name" value="RHOD"/>
    <property type="match status" value="1"/>
</dbReference>
<dbReference type="Gene3D" id="3.40.250.10">
    <property type="entry name" value="Rhodanese-like domain"/>
    <property type="match status" value="1"/>
</dbReference>
<keyword evidence="6" id="KW-1185">Reference proteome</keyword>
<name>A0A7G2C995_9TRYP</name>
<dbReference type="PANTHER" id="PTHR10953">
    <property type="entry name" value="UBIQUITIN-ACTIVATING ENZYME E1"/>
    <property type="match status" value="1"/>
</dbReference>
<evidence type="ECO:0000256" key="1">
    <source>
        <dbReference type="ARBA" id="ARBA00022679"/>
    </source>
</evidence>
<evidence type="ECO:0000313" key="6">
    <source>
        <dbReference type="Proteomes" id="UP000515908"/>
    </source>
</evidence>
<dbReference type="CDD" id="cd00757">
    <property type="entry name" value="ThiF_MoeB_HesA_family"/>
    <property type="match status" value="1"/>
</dbReference>
<dbReference type="GO" id="GO:0005524">
    <property type="term" value="F:ATP binding"/>
    <property type="evidence" value="ECO:0007669"/>
    <property type="project" value="UniProtKB-KW"/>
</dbReference>
<dbReference type="AlphaFoldDB" id="A0A7G2C995"/>
<evidence type="ECO:0000259" key="4">
    <source>
        <dbReference type="PROSITE" id="PS50206"/>
    </source>
</evidence>
<dbReference type="InterPro" id="IPR001763">
    <property type="entry name" value="Rhodanese-like_dom"/>
</dbReference>
<keyword evidence="3" id="KW-0067">ATP-binding</keyword>
<proteinExistence type="predicted"/>
<dbReference type="InterPro" id="IPR035985">
    <property type="entry name" value="Ubiquitin-activating_enz"/>
</dbReference>
<dbReference type="SUPFAM" id="SSF52821">
    <property type="entry name" value="Rhodanese/Cell cycle control phosphatase"/>
    <property type="match status" value="1"/>
</dbReference>
<dbReference type="SUPFAM" id="SSF69572">
    <property type="entry name" value="Activating enzymes of the ubiquitin-like proteins"/>
    <property type="match status" value="1"/>
</dbReference>
<evidence type="ECO:0000313" key="5">
    <source>
        <dbReference type="EMBL" id="CAD2215437.1"/>
    </source>
</evidence>
<keyword evidence="2" id="KW-0547">Nucleotide-binding</keyword>